<dbReference type="Pfam" id="PF00326">
    <property type="entry name" value="Peptidase_S9"/>
    <property type="match status" value="1"/>
</dbReference>
<name>A0A6N1X7S6_9BURK</name>
<dbReference type="Proteomes" id="UP000509579">
    <property type="component" value="Plasmid unnamed1"/>
</dbReference>
<dbReference type="EMBL" id="CP054841">
    <property type="protein sequence ID" value="QKV55397.1"/>
    <property type="molecule type" value="Genomic_DNA"/>
</dbReference>
<keyword evidence="4" id="KW-0614">Plasmid</keyword>
<dbReference type="InterPro" id="IPR011042">
    <property type="entry name" value="6-blade_b-propeller_TolB-like"/>
</dbReference>
<dbReference type="GO" id="GO:0004252">
    <property type="term" value="F:serine-type endopeptidase activity"/>
    <property type="evidence" value="ECO:0007669"/>
    <property type="project" value="TreeGrafter"/>
</dbReference>
<accession>A0A6N1X7S6</accession>
<dbReference type="InterPro" id="IPR001375">
    <property type="entry name" value="Peptidase_S9_cat"/>
</dbReference>
<gene>
    <name evidence="4" type="ORF">HUK68_20975</name>
</gene>
<sequence length="649" mass="71408">MPQAFEASDLLQHRHITDISCSWDQSFVACCLGAVNQAADSATSTLWIYPTNGEAPWPLTSGSSYDNHPRWSPDGRQLGFISDRANPPQLFVIARDGGEARQLGTLPGSATGFEWSPDGRSLLVVVSLRVDPALRGARPAPDAGEPPKDGPQVVWKLPFKSDGVGYKLDHEHHLFVIDAESGQATQLTDGPFHVLTAHHSPDGQRIVYTRSREGDASHRSDIWIMNADGSHPQQVTTEQAQVLFPAWSPDGRWLVFSGTLEEGDAQVRLWRVELASGKVEPLGDDSLEIGSEAPCVKFPRNDSTRVRGLVARRGVHAIAEITVPEGQVRYLLEGERQLSQLSFSREFMVYTAETAVQPMELYRCRTDGSQEQCLSDLNPWWRERRQARVERRQFEVPDGNGGTETIDGWLIRPEGAQGATPLLVDVHGGPASFTLFSFAPSAYWAMLWSQGWSILALNAVGSSSYGRAFSARLRGRWGEIDLPQHLAAVQALQQQGLASEQVAIAGKSYGGFMSAWAVGHTDVFKAAVPMAALTQLDAHWGTSDSGYYTDCYAMQGEDAEARERMRAHSPIEFLRGATTPTLLLHGADDERCPRGQAEAAFTALRRGGNQDSELVLYPTEGHKFTSNGKPSFRVDVMRRLVDWVTRYAG</sequence>
<proteinExistence type="predicted"/>
<dbReference type="PANTHER" id="PTHR42776:SF27">
    <property type="entry name" value="DIPEPTIDYL PEPTIDASE FAMILY MEMBER 6"/>
    <property type="match status" value="1"/>
</dbReference>
<keyword evidence="1" id="KW-0378">Hydrolase</keyword>
<keyword evidence="2" id="KW-0720">Serine protease</keyword>
<dbReference type="PANTHER" id="PTHR42776">
    <property type="entry name" value="SERINE PEPTIDASE S9 FAMILY MEMBER"/>
    <property type="match status" value="1"/>
</dbReference>
<organism evidence="4 5">
    <name type="scientific">Comamonas antarctica</name>
    <dbReference type="NCBI Taxonomy" id="2743470"/>
    <lineage>
        <taxon>Bacteria</taxon>
        <taxon>Pseudomonadati</taxon>
        <taxon>Pseudomonadota</taxon>
        <taxon>Betaproteobacteria</taxon>
        <taxon>Burkholderiales</taxon>
        <taxon>Comamonadaceae</taxon>
        <taxon>Comamonas</taxon>
    </lineage>
</organism>
<geneLocation type="plasmid" evidence="4 5">
    <name>unnamed1</name>
</geneLocation>
<dbReference type="Gene3D" id="2.120.10.30">
    <property type="entry name" value="TolB, C-terminal domain"/>
    <property type="match status" value="2"/>
</dbReference>
<feature type="domain" description="Peptidase S9 prolyl oligopeptidase catalytic" evidence="3">
    <location>
        <begin position="446"/>
        <end position="648"/>
    </location>
</feature>
<dbReference type="Gene3D" id="3.40.50.1820">
    <property type="entry name" value="alpha/beta hydrolase"/>
    <property type="match status" value="1"/>
</dbReference>
<evidence type="ECO:0000256" key="2">
    <source>
        <dbReference type="ARBA" id="ARBA00022825"/>
    </source>
</evidence>
<evidence type="ECO:0000313" key="5">
    <source>
        <dbReference type="Proteomes" id="UP000509579"/>
    </source>
</evidence>
<dbReference type="Pfam" id="PF07676">
    <property type="entry name" value="PD40"/>
    <property type="match status" value="3"/>
</dbReference>
<evidence type="ECO:0000256" key="1">
    <source>
        <dbReference type="ARBA" id="ARBA00022801"/>
    </source>
</evidence>
<dbReference type="InterPro" id="IPR011659">
    <property type="entry name" value="WD40"/>
</dbReference>
<evidence type="ECO:0000313" key="4">
    <source>
        <dbReference type="EMBL" id="QKV55397.1"/>
    </source>
</evidence>
<evidence type="ECO:0000259" key="3">
    <source>
        <dbReference type="Pfam" id="PF00326"/>
    </source>
</evidence>
<dbReference type="SUPFAM" id="SSF53474">
    <property type="entry name" value="alpha/beta-Hydrolases"/>
    <property type="match status" value="1"/>
</dbReference>
<dbReference type="InterPro" id="IPR029058">
    <property type="entry name" value="AB_hydrolase_fold"/>
</dbReference>
<protein>
    <submittedName>
        <fullName evidence="4">S9 family peptidase</fullName>
    </submittedName>
</protein>
<dbReference type="RefSeq" id="WP_175506186.1">
    <property type="nucleotide sequence ID" value="NZ_CP054841.1"/>
</dbReference>
<dbReference type="AlphaFoldDB" id="A0A6N1X7S6"/>
<reference evidence="4 5" key="1">
    <citation type="submission" date="2020-06" db="EMBL/GenBank/DDBJ databases">
        <title>Acidovorax antarctica sp. nov., isolated from Corinth ice sheet soil, Antarctic Fields Peninsula.</title>
        <authorList>
            <person name="Xu Q."/>
            <person name="Peng F."/>
        </authorList>
    </citation>
    <scope>NUCLEOTIDE SEQUENCE [LARGE SCALE GENOMIC DNA]</scope>
    <source>
        <strain evidence="4 5">16-35-5</strain>
        <plasmid evidence="4 5">unnamed1</plasmid>
    </source>
</reference>
<dbReference type="KEGG" id="aant:HUK68_20975"/>
<dbReference type="GO" id="GO:0006508">
    <property type="term" value="P:proteolysis"/>
    <property type="evidence" value="ECO:0007669"/>
    <property type="project" value="InterPro"/>
</dbReference>
<dbReference type="SUPFAM" id="SSF82171">
    <property type="entry name" value="DPP6 N-terminal domain-like"/>
    <property type="match status" value="1"/>
</dbReference>
<keyword evidence="2" id="KW-0645">Protease</keyword>
<keyword evidence="5" id="KW-1185">Reference proteome</keyword>